<sequence>MMNRATGLGRRAAALVGLALSLLLAAPAAAKDIRVTDLAGREVVLKEPAKRIVLGAWVSLDALSLLHPDPVSLLAGWAEGGANTIQPAILRGRFPAIDRVPVVGRGSFEAIGIETIIARQPDLVLLSRFDAYRYGSDAAPGIAKLEAAGIQVAIVDFFLDPLKSTEPSLRILGKLIGREAQAEAFIAFYREHLDRIATRLAKDTVERPSVFLHAFAARPECCFSAGPGTIDGFIRLAGGENIGAEKIPGAVGQLSLEFVLTRNPKVYVATTTSDNADAEAFALGPAVPAEKAARSFARRLEGRDLAALDAVAQGRAHGLWHLFVHTPAHVVAIEALAKWQHPGLFSDIDLDATLREINSRFLAAPLEGTFWISAGDHAPRR</sequence>
<accession>A0ABY0NKA2</accession>
<organism evidence="3 4">
    <name type="scientific">Bosea robiniae</name>
    <dbReference type="NCBI Taxonomy" id="1036780"/>
    <lineage>
        <taxon>Bacteria</taxon>
        <taxon>Pseudomonadati</taxon>
        <taxon>Pseudomonadota</taxon>
        <taxon>Alphaproteobacteria</taxon>
        <taxon>Hyphomicrobiales</taxon>
        <taxon>Boseaceae</taxon>
        <taxon>Bosea</taxon>
    </lineage>
</organism>
<evidence type="ECO:0000313" key="3">
    <source>
        <dbReference type="EMBL" id="SDF63624.1"/>
    </source>
</evidence>
<dbReference type="Gene3D" id="3.40.50.1980">
    <property type="entry name" value="Nitrogenase molybdenum iron protein domain"/>
    <property type="match status" value="2"/>
</dbReference>
<name>A0ABY0NKA2_9HYPH</name>
<dbReference type="PROSITE" id="PS50983">
    <property type="entry name" value="FE_B12_PBP"/>
    <property type="match status" value="1"/>
</dbReference>
<feature type="chain" id="PRO_5046602936" evidence="1">
    <location>
        <begin position="31"/>
        <end position="381"/>
    </location>
</feature>
<reference evidence="3 4" key="1">
    <citation type="submission" date="2016-10" db="EMBL/GenBank/DDBJ databases">
        <authorList>
            <person name="Varghese N."/>
            <person name="Submissions S."/>
        </authorList>
    </citation>
    <scope>NUCLEOTIDE SEQUENCE [LARGE SCALE GENOMIC DNA]</scope>
    <source>
        <strain evidence="3 4">DSM 26672</strain>
    </source>
</reference>
<comment type="caution">
    <text evidence="3">The sequence shown here is derived from an EMBL/GenBank/DDBJ whole genome shotgun (WGS) entry which is preliminary data.</text>
</comment>
<dbReference type="InterPro" id="IPR002491">
    <property type="entry name" value="ABC_transptr_periplasmic_BD"/>
</dbReference>
<feature type="signal peptide" evidence="1">
    <location>
        <begin position="1"/>
        <end position="30"/>
    </location>
</feature>
<feature type="domain" description="Fe/B12 periplasmic-binding" evidence="2">
    <location>
        <begin position="51"/>
        <end position="348"/>
    </location>
</feature>
<dbReference type="Proteomes" id="UP000199468">
    <property type="component" value="Unassembled WGS sequence"/>
</dbReference>
<evidence type="ECO:0000313" key="4">
    <source>
        <dbReference type="Proteomes" id="UP000199468"/>
    </source>
</evidence>
<evidence type="ECO:0000256" key="1">
    <source>
        <dbReference type="SAM" id="SignalP"/>
    </source>
</evidence>
<dbReference type="SUPFAM" id="SSF53807">
    <property type="entry name" value="Helical backbone' metal receptor"/>
    <property type="match status" value="1"/>
</dbReference>
<keyword evidence="4" id="KW-1185">Reference proteome</keyword>
<evidence type="ECO:0000259" key="2">
    <source>
        <dbReference type="PROSITE" id="PS50983"/>
    </source>
</evidence>
<protein>
    <submittedName>
        <fullName evidence="3">Iron complex transport system substrate-binding protein</fullName>
    </submittedName>
</protein>
<dbReference type="PANTHER" id="PTHR30535:SF34">
    <property type="entry name" value="MOLYBDATE-BINDING PROTEIN MOLA"/>
    <property type="match status" value="1"/>
</dbReference>
<gene>
    <name evidence="3" type="ORF">SAMN05421844_1011092</name>
</gene>
<keyword evidence="1" id="KW-0732">Signal</keyword>
<proteinExistence type="predicted"/>
<dbReference type="Pfam" id="PF01497">
    <property type="entry name" value="Peripla_BP_2"/>
    <property type="match status" value="1"/>
</dbReference>
<dbReference type="PANTHER" id="PTHR30535">
    <property type="entry name" value="VITAMIN B12-BINDING PROTEIN"/>
    <property type="match status" value="1"/>
</dbReference>
<dbReference type="InterPro" id="IPR050902">
    <property type="entry name" value="ABC_Transporter_SBP"/>
</dbReference>
<dbReference type="EMBL" id="FNBZ01000001">
    <property type="protein sequence ID" value="SDF63624.1"/>
    <property type="molecule type" value="Genomic_DNA"/>
</dbReference>